<dbReference type="Proteomes" id="UP001352852">
    <property type="component" value="Unassembled WGS sequence"/>
</dbReference>
<evidence type="ECO:0000313" key="2">
    <source>
        <dbReference type="EMBL" id="MED6293589.1"/>
    </source>
</evidence>
<proteinExistence type="predicted"/>
<accession>A0ABU7F4U5</accession>
<evidence type="ECO:0000256" key="1">
    <source>
        <dbReference type="SAM" id="MobiDB-lite"/>
    </source>
</evidence>
<feature type="compositionally biased region" description="Basic and acidic residues" evidence="1">
    <location>
        <begin position="1"/>
        <end position="12"/>
    </location>
</feature>
<name>A0ABU7F4U5_9TELE</name>
<sequence length="105" mass="11364">MRDRCKEDRSADEGGGLGGPTRNSQAHLHAQCGLWKPPPREGLDSLLLWSGPRGKGGGLGLLVVPQLSRLVLGFTPVDERVASLRLQRPRTSTPTWKVTVTRGEA</sequence>
<reference evidence="2 3" key="1">
    <citation type="submission" date="2021-06" db="EMBL/GenBank/DDBJ databases">
        <authorList>
            <person name="Palmer J.M."/>
        </authorList>
    </citation>
    <scope>NUCLEOTIDE SEQUENCE [LARGE SCALE GENOMIC DNA]</scope>
    <source>
        <strain evidence="2 3">CL_MEX2019</strain>
        <tissue evidence="2">Muscle</tissue>
    </source>
</reference>
<protein>
    <submittedName>
        <fullName evidence="2">Uncharacterized protein</fullName>
    </submittedName>
</protein>
<dbReference type="EMBL" id="JAHUTJ010074599">
    <property type="protein sequence ID" value="MED6293589.1"/>
    <property type="molecule type" value="Genomic_DNA"/>
</dbReference>
<comment type="caution">
    <text evidence="2">The sequence shown here is derived from an EMBL/GenBank/DDBJ whole genome shotgun (WGS) entry which is preliminary data.</text>
</comment>
<evidence type="ECO:0000313" key="3">
    <source>
        <dbReference type="Proteomes" id="UP001352852"/>
    </source>
</evidence>
<keyword evidence="3" id="KW-1185">Reference proteome</keyword>
<organism evidence="2 3">
    <name type="scientific">Characodon lateralis</name>
    <dbReference type="NCBI Taxonomy" id="208331"/>
    <lineage>
        <taxon>Eukaryota</taxon>
        <taxon>Metazoa</taxon>
        <taxon>Chordata</taxon>
        <taxon>Craniata</taxon>
        <taxon>Vertebrata</taxon>
        <taxon>Euteleostomi</taxon>
        <taxon>Actinopterygii</taxon>
        <taxon>Neopterygii</taxon>
        <taxon>Teleostei</taxon>
        <taxon>Neoteleostei</taxon>
        <taxon>Acanthomorphata</taxon>
        <taxon>Ovalentaria</taxon>
        <taxon>Atherinomorphae</taxon>
        <taxon>Cyprinodontiformes</taxon>
        <taxon>Goodeidae</taxon>
        <taxon>Characodon</taxon>
    </lineage>
</organism>
<feature type="region of interest" description="Disordered" evidence="1">
    <location>
        <begin position="1"/>
        <end position="38"/>
    </location>
</feature>
<gene>
    <name evidence="2" type="ORF">CHARACLAT_012045</name>
</gene>